<protein>
    <recommendedName>
        <fullName evidence="6">Mitochondrial transcription termination factor family protein</fullName>
    </recommendedName>
</protein>
<evidence type="ECO:0000313" key="5">
    <source>
        <dbReference type="Proteomes" id="UP000250235"/>
    </source>
</evidence>
<keyword evidence="2" id="KW-0804">Transcription</keyword>
<dbReference type="PANTHER" id="PTHR13068:SF113">
    <property type="entry name" value="TRANSCRIPTION TERMINATION FACTOR MTEF18, MITOCHONDRIAL"/>
    <property type="match status" value="1"/>
</dbReference>
<name>A0A2Z7C3U3_9LAMI</name>
<dbReference type="GO" id="GO:0006353">
    <property type="term" value="P:DNA-templated transcription termination"/>
    <property type="evidence" value="ECO:0007669"/>
    <property type="project" value="UniProtKB-KW"/>
</dbReference>
<dbReference type="Proteomes" id="UP000250235">
    <property type="component" value="Unassembled WGS sequence"/>
</dbReference>
<dbReference type="GO" id="GO:0003676">
    <property type="term" value="F:nucleic acid binding"/>
    <property type="evidence" value="ECO:0007669"/>
    <property type="project" value="InterPro"/>
</dbReference>
<dbReference type="PANTHER" id="PTHR13068">
    <property type="entry name" value="CGI-12 PROTEIN-RELATED"/>
    <property type="match status" value="1"/>
</dbReference>
<dbReference type="AlphaFoldDB" id="A0A2Z7C3U3"/>
<sequence>MLLRLTTATIAAATTAGVSVFTITVSRQFSNTSILPKPFSNIPWRHRSKAIQEAQTALIDYLHTTRSMPFVYAENIATSSPNSLGKIVSKIPFSPSTFSKSFQRFLRYHPVNELDLFLESIGLNVDENGNPLFCMLAKNFFLSDCKQFDSACALAGIGFPWCKLGLLCREECLILDFDKCVLKRRFNEIKDAYGLSSVNVIGICLVWPRVLSGEMDDLLKDMKIAFVDYGLAGSVEDTVDAMLEVCNKLRLIYDLGCEFGKVGELIGKSKRVLVDYSEEALVRKIEYFCKLNVRKDEIVLFLLSRSEIFGFDMEKRVISVKGFLEHFGLRGKDLTSLEQKYPHVFGRNKITNLPNVMRSLDLGVWFFEKMKNGDHSLFSTYTLRHSKEGLDKIYENNLIKIQAKRTHFHSMVKLDFLHRVGFGENKFAVKAFVRLNSSGSQLQQRFDYLLSCGIGYSSLCAMVKHANILNQQEPVLKQKLDFLCIDMRSSFKYLDIFPGYLCYDLEKRIKPRYEIHKWLVEEGFCKIKYSIATIVATSEKKFNARISRICSGKVPRELANQKLQAICLGNLVP</sequence>
<dbReference type="EMBL" id="KQ999417">
    <property type="protein sequence ID" value="KZV41594.1"/>
    <property type="molecule type" value="Genomic_DNA"/>
</dbReference>
<reference evidence="4 5" key="1">
    <citation type="journal article" date="2015" name="Proc. Natl. Acad. Sci. U.S.A.">
        <title>The resurrection genome of Boea hygrometrica: A blueprint for survival of dehydration.</title>
        <authorList>
            <person name="Xiao L."/>
            <person name="Yang G."/>
            <person name="Zhang L."/>
            <person name="Yang X."/>
            <person name="Zhao S."/>
            <person name="Ji Z."/>
            <person name="Zhou Q."/>
            <person name="Hu M."/>
            <person name="Wang Y."/>
            <person name="Chen M."/>
            <person name="Xu Y."/>
            <person name="Jin H."/>
            <person name="Xiao X."/>
            <person name="Hu G."/>
            <person name="Bao F."/>
            <person name="Hu Y."/>
            <person name="Wan P."/>
            <person name="Li L."/>
            <person name="Deng X."/>
            <person name="Kuang T."/>
            <person name="Xiang C."/>
            <person name="Zhu J.K."/>
            <person name="Oliver M.J."/>
            <person name="He Y."/>
        </authorList>
    </citation>
    <scope>NUCLEOTIDE SEQUENCE [LARGE SCALE GENOMIC DNA]</scope>
    <source>
        <strain evidence="5">cv. XS01</strain>
    </source>
</reference>
<gene>
    <name evidence="4" type="ORF">F511_15363</name>
</gene>
<proteinExistence type="inferred from homology"/>
<keyword evidence="2" id="KW-0806">Transcription termination</keyword>
<dbReference type="SMART" id="SM00733">
    <property type="entry name" value="Mterf"/>
    <property type="match status" value="5"/>
</dbReference>
<keyword evidence="2" id="KW-0805">Transcription regulation</keyword>
<evidence type="ECO:0000256" key="1">
    <source>
        <dbReference type="ARBA" id="ARBA00007692"/>
    </source>
</evidence>
<accession>A0A2Z7C3U3</accession>
<comment type="similarity">
    <text evidence="1">Belongs to the mTERF family.</text>
</comment>
<organism evidence="4 5">
    <name type="scientific">Dorcoceras hygrometricum</name>
    <dbReference type="NCBI Taxonomy" id="472368"/>
    <lineage>
        <taxon>Eukaryota</taxon>
        <taxon>Viridiplantae</taxon>
        <taxon>Streptophyta</taxon>
        <taxon>Embryophyta</taxon>
        <taxon>Tracheophyta</taxon>
        <taxon>Spermatophyta</taxon>
        <taxon>Magnoliopsida</taxon>
        <taxon>eudicotyledons</taxon>
        <taxon>Gunneridae</taxon>
        <taxon>Pentapetalae</taxon>
        <taxon>asterids</taxon>
        <taxon>lamiids</taxon>
        <taxon>Lamiales</taxon>
        <taxon>Gesneriaceae</taxon>
        <taxon>Didymocarpoideae</taxon>
        <taxon>Trichosporeae</taxon>
        <taxon>Loxocarpinae</taxon>
        <taxon>Dorcoceras</taxon>
    </lineage>
</organism>
<keyword evidence="5" id="KW-1185">Reference proteome</keyword>
<dbReference type="OrthoDB" id="899381at2759"/>
<dbReference type="Pfam" id="PF02536">
    <property type="entry name" value="mTERF"/>
    <property type="match status" value="2"/>
</dbReference>
<evidence type="ECO:0000256" key="2">
    <source>
        <dbReference type="ARBA" id="ARBA00022472"/>
    </source>
</evidence>
<evidence type="ECO:0000313" key="4">
    <source>
        <dbReference type="EMBL" id="KZV41594.1"/>
    </source>
</evidence>
<dbReference type="InterPro" id="IPR003690">
    <property type="entry name" value="MTERF"/>
</dbReference>
<dbReference type="Gene3D" id="1.25.70.10">
    <property type="entry name" value="Transcription termination factor 3, mitochondrial"/>
    <property type="match status" value="2"/>
</dbReference>
<keyword evidence="3" id="KW-0809">Transit peptide</keyword>
<dbReference type="InterPro" id="IPR038538">
    <property type="entry name" value="MTERF_sf"/>
</dbReference>
<evidence type="ECO:0008006" key="6">
    <source>
        <dbReference type="Google" id="ProtNLM"/>
    </source>
</evidence>
<evidence type="ECO:0000256" key="3">
    <source>
        <dbReference type="ARBA" id="ARBA00022946"/>
    </source>
</evidence>